<proteinExistence type="predicted"/>
<dbReference type="Proteomes" id="UP000887159">
    <property type="component" value="Unassembled WGS sequence"/>
</dbReference>
<sequence>MPNECLLFERISPTVMFGGGRIMDDYTTCHVVMVWYGGNEVKRLNYPALSPDWNPIEILWGEMDRRIKGCSKHLNRLKNFTVFFKPSGREYHCPSSKHLREACPGELRL</sequence>
<dbReference type="Gene3D" id="3.30.420.10">
    <property type="entry name" value="Ribonuclease H-like superfamily/Ribonuclease H"/>
    <property type="match status" value="1"/>
</dbReference>
<reference evidence="1" key="1">
    <citation type="submission" date="2020-08" db="EMBL/GenBank/DDBJ databases">
        <title>Multicomponent nature underlies the extraordinary mechanical properties of spider dragline silk.</title>
        <authorList>
            <person name="Kono N."/>
            <person name="Nakamura H."/>
            <person name="Mori M."/>
            <person name="Yoshida Y."/>
            <person name="Ohtoshi R."/>
            <person name="Malay A.D."/>
            <person name="Moran D.A.P."/>
            <person name="Tomita M."/>
            <person name="Numata K."/>
            <person name="Arakawa K."/>
        </authorList>
    </citation>
    <scope>NUCLEOTIDE SEQUENCE</scope>
</reference>
<dbReference type="EMBL" id="BMAU01021168">
    <property type="protein sequence ID" value="GFX92827.1"/>
    <property type="molecule type" value="Genomic_DNA"/>
</dbReference>
<dbReference type="GO" id="GO:0003676">
    <property type="term" value="F:nucleic acid binding"/>
    <property type="evidence" value="ECO:0007669"/>
    <property type="project" value="InterPro"/>
</dbReference>
<gene>
    <name evidence="1" type="ORF">TNCV_2657411</name>
</gene>
<evidence type="ECO:0008006" key="3">
    <source>
        <dbReference type="Google" id="ProtNLM"/>
    </source>
</evidence>
<organism evidence="1 2">
    <name type="scientific">Trichonephila clavipes</name>
    <name type="common">Golden silk orbweaver</name>
    <name type="synonym">Nephila clavipes</name>
    <dbReference type="NCBI Taxonomy" id="2585209"/>
    <lineage>
        <taxon>Eukaryota</taxon>
        <taxon>Metazoa</taxon>
        <taxon>Ecdysozoa</taxon>
        <taxon>Arthropoda</taxon>
        <taxon>Chelicerata</taxon>
        <taxon>Arachnida</taxon>
        <taxon>Araneae</taxon>
        <taxon>Araneomorphae</taxon>
        <taxon>Entelegynae</taxon>
        <taxon>Araneoidea</taxon>
        <taxon>Nephilidae</taxon>
        <taxon>Trichonephila</taxon>
    </lineage>
</organism>
<evidence type="ECO:0000313" key="1">
    <source>
        <dbReference type="EMBL" id="GFX92827.1"/>
    </source>
</evidence>
<accession>A0A8X6RHU9</accession>
<name>A0A8X6RHU9_TRICX</name>
<dbReference type="AlphaFoldDB" id="A0A8X6RHU9"/>
<protein>
    <recommendedName>
        <fullName evidence="3">Tc1-like transposase DDE domain-containing protein</fullName>
    </recommendedName>
</protein>
<evidence type="ECO:0000313" key="2">
    <source>
        <dbReference type="Proteomes" id="UP000887159"/>
    </source>
</evidence>
<keyword evidence="2" id="KW-1185">Reference proteome</keyword>
<comment type="caution">
    <text evidence="1">The sequence shown here is derived from an EMBL/GenBank/DDBJ whole genome shotgun (WGS) entry which is preliminary data.</text>
</comment>
<dbReference type="InterPro" id="IPR036397">
    <property type="entry name" value="RNaseH_sf"/>
</dbReference>